<dbReference type="AlphaFoldDB" id="A0A7H8R2G6"/>
<dbReference type="KEGG" id="trg:TRUGW13939_07592"/>
<keyword evidence="2" id="KW-1185">Reference proteome</keyword>
<evidence type="ECO:0000313" key="2">
    <source>
        <dbReference type="Proteomes" id="UP000509510"/>
    </source>
</evidence>
<dbReference type="EMBL" id="CP055901">
    <property type="protein sequence ID" value="QKX60447.1"/>
    <property type="molecule type" value="Genomic_DNA"/>
</dbReference>
<proteinExistence type="predicted"/>
<protein>
    <submittedName>
        <fullName evidence="1">Uncharacterized protein</fullName>
    </submittedName>
</protein>
<organism evidence="1 2">
    <name type="scientific">Talaromyces rugulosus</name>
    <name type="common">Penicillium rugulosum</name>
    <dbReference type="NCBI Taxonomy" id="121627"/>
    <lineage>
        <taxon>Eukaryota</taxon>
        <taxon>Fungi</taxon>
        <taxon>Dikarya</taxon>
        <taxon>Ascomycota</taxon>
        <taxon>Pezizomycotina</taxon>
        <taxon>Eurotiomycetes</taxon>
        <taxon>Eurotiomycetidae</taxon>
        <taxon>Eurotiales</taxon>
        <taxon>Trichocomaceae</taxon>
        <taxon>Talaromyces</taxon>
        <taxon>Talaromyces sect. Islandici</taxon>
    </lineage>
</organism>
<dbReference type="RefSeq" id="XP_035346624.1">
    <property type="nucleotide sequence ID" value="XM_035490731.1"/>
</dbReference>
<name>A0A7H8R2G6_TALRU</name>
<reference evidence="2" key="1">
    <citation type="submission" date="2020-06" db="EMBL/GenBank/DDBJ databases">
        <title>A chromosome-scale genome assembly of Talaromyces rugulosus W13939.</title>
        <authorList>
            <person name="Wang B."/>
            <person name="Guo L."/>
            <person name="Ye K."/>
            <person name="Wang L."/>
        </authorList>
    </citation>
    <scope>NUCLEOTIDE SEQUENCE [LARGE SCALE GENOMIC DNA]</scope>
    <source>
        <strain evidence="2">W13939</strain>
    </source>
</reference>
<dbReference type="OrthoDB" id="4499616at2759"/>
<dbReference type="GeneID" id="55995083"/>
<gene>
    <name evidence="1" type="ORF">TRUGW13939_07592</name>
</gene>
<dbReference type="Proteomes" id="UP000509510">
    <property type="component" value="Chromosome IV"/>
</dbReference>
<accession>A0A7H8R2G6</accession>
<sequence>MATTGPPAPNTPGVTYLNVPAIRAELDGIKKGTSEGHVAGVWNAILSWMFPVTDGYVTRPQDIHRYFGGAKGFSDLHTFQYDAAGRRRFFLIVQCKPYSSEGSTADWQEAANQLRDYLSAIHKTRPAGRRTRVYGIAALGRRVRFFEYNDLTRNANGWRPSGTWAVTHNGREFYDMRREATEVQSALDFILNNH</sequence>
<evidence type="ECO:0000313" key="1">
    <source>
        <dbReference type="EMBL" id="QKX60447.1"/>
    </source>
</evidence>